<dbReference type="EMBL" id="CAUJNA010003213">
    <property type="protein sequence ID" value="CAJ1395882.1"/>
    <property type="molecule type" value="Genomic_DNA"/>
</dbReference>
<proteinExistence type="predicted"/>
<reference evidence="1" key="1">
    <citation type="submission" date="2023-08" db="EMBL/GenBank/DDBJ databases">
        <authorList>
            <person name="Chen Y."/>
            <person name="Shah S."/>
            <person name="Dougan E. K."/>
            <person name="Thang M."/>
            <person name="Chan C."/>
        </authorList>
    </citation>
    <scope>NUCLEOTIDE SEQUENCE</scope>
</reference>
<comment type="caution">
    <text evidence="1">The sequence shown here is derived from an EMBL/GenBank/DDBJ whole genome shotgun (WGS) entry which is preliminary data.</text>
</comment>
<evidence type="ECO:0000313" key="2">
    <source>
        <dbReference type="Proteomes" id="UP001178507"/>
    </source>
</evidence>
<dbReference type="SUPFAM" id="SSF53335">
    <property type="entry name" value="S-adenosyl-L-methionine-dependent methyltransferases"/>
    <property type="match status" value="1"/>
</dbReference>
<keyword evidence="2" id="KW-1185">Reference proteome</keyword>
<accession>A0AA36IXQ3</accession>
<dbReference type="Gene3D" id="3.40.50.150">
    <property type="entry name" value="Vaccinia Virus protein VP39"/>
    <property type="match status" value="1"/>
</dbReference>
<name>A0AA36IXQ3_9DINO</name>
<protein>
    <submittedName>
        <fullName evidence="1">Uncharacterized protein</fullName>
    </submittedName>
</protein>
<gene>
    <name evidence="1" type="ORF">EVOR1521_LOCUS20213</name>
</gene>
<dbReference type="InterPro" id="IPR029063">
    <property type="entry name" value="SAM-dependent_MTases_sf"/>
</dbReference>
<sequence>MSQLPDDDLQLPKNEFTYLAGSSDRPWEHFTGRWQAIKPVLNAMLAGCSQTRPLRVVDLGSCSGYFALKAAYRHPEADVVAVEGSIGIGNGTAGMQGTVRQILRTEAVQTHLRWIQKLKLANCFLAPEVWDYLHICNLAAPGRPICDVMFLLSVVHHIDNISAQQYARAGLSRVQGGIELLAKLLMLAPRHFVELPQQPWLKELFEEYGTARKILEAAAKATGRQWLFRGPIFTAEWFGTRDLWVLEAQAPMLDLDIQSCPFPLLYRGNESDEPDPDAVDTKFSKGDGWNFPGEDNLPLDMKLEDLELARHPRAKSLGALTDPNLVAVGACENISGTLLQPAAYATASDLLPAPAEVAAALKAAPTALLLAHLTLREAIAEAEDLLATSNATNLSEAVEPQKP</sequence>
<dbReference type="AlphaFoldDB" id="A0AA36IXQ3"/>
<evidence type="ECO:0000313" key="1">
    <source>
        <dbReference type="EMBL" id="CAJ1395882.1"/>
    </source>
</evidence>
<organism evidence="1 2">
    <name type="scientific">Effrenium voratum</name>
    <dbReference type="NCBI Taxonomy" id="2562239"/>
    <lineage>
        <taxon>Eukaryota</taxon>
        <taxon>Sar</taxon>
        <taxon>Alveolata</taxon>
        <taxon>Dinophyceae</taxon>
        <taxon>Suessiales</taxon>
        <taxon>Symbiodiniaceae</taxon>
        <taxon>Effrenium</taxon>
    </lineage>
</organism>
<dbReference type="Proteomes" id="UP001178507">
    <property type="component" value="Unassembled WGS sequence"/>
</dbReference>